<evidence type="ECO:0000313" key="1">
    <source>
        <dbReference type="EMBL" id="KAE8760846.1"/>
    </source>
</evidence>
<sequence length="66" mass="7393">MDDCHVRPEKAEIKARGQCAIGRLDNADSVQVATFVDYVVHYFAKDDGQMVRVKPMAKAHTLTMGR</sequence>
<protein>
    <submittedName>
        <fullName evidence="1">Uncharacterized protein</fullName>
    </submittedName>
</protein>
<dbReference type="Proteomes" id="UP000463700">
    <property type="component" value="Unassembled WGS sequence"/>
</dbReference>
<comment type="caution">
    <text evidence="1">The sequence shown here is derived from an EMBL/GenBank/DDBJ whole genome shotgun (WGS) entry which is preliminary data.</text>
</comment>
<dbReference type="RefSeq" id="WP_154558878.1">
    <property type="nucleotide sequence ID" value="NZ_VOSW01000008.1"/>
</dbReference>
<proteinExistence type="predicted"/>
<organism evidence="1 2">
    <name type="scientific">Paraburkholderia madseniana</name>
    <dbReference type="NCBI Taxonomy" id="2599607"/>
    <lineage>
        <taxon>Bacteria</taxon>
        <taxon>Pseudomonadati</taxon>
        <taxon>Pseudomonadota</taxon>
        <taxon>Betaproteobacteria</taxon>
        <taxon>Burkholderiales</taxon>
        <taxon>Burkholderiaceae</taxon>
        <taxon>Paraburkholderia</taxon>
    </lineage>
</organism>
<evidence type="ECO:0000313" key="2">
    <source>
        <dbReference type="Proteomes" id="UP000463700"/>
    </source>
</evidence>
<dbReference type="AlphaFoldDB" id="A0A6N6WJY5"/>
<gene>
    <name evidence="1" type="ORF">FSO04_06370</name>
</gene>
<reference evidence="1 2" key="1">
    <citation type="journal article" date="2020" name="Int. J. Syst. Evol. Microbiol.">
        <title>Paraburkholderia madseniana sp. nov., a phenolic acid-degrading bacterium isolated from acidic forest soil.</title>
        <authorList>
            <person name="Wilhelm R.C."/>
            <person name="Murphy S.J.L."/>
            <person name="Feriancek N.M."/>
            <person name="Karasz D.C."/>
            <person name="DeRito C.M."/>
            <person name="Newman J.D."/>
            <person name="Buckley D.H."/>
        </authorList>
    </citation>
    <scope>NUCLEOTIDE SEQUENCE [LARGE SCALE GENOMIC DNA]</scope>
    <source>
        <strain evidence="1 2">RP11</strain>
    </source>
</reference>
<accession>A0A6N6WJY5</accession>
<name>A0A6N6WJY5_9BURK</name>
<dbReference type="OrthoDB" id="8592743at2"/>
<dbReference type="EMBL" id="VOSW01000008">
    <property type="protein sequence ID" value="KAE8760846.1"/>
    <property type="molecule type" value="Genomic_DNA"/>
</dbReference>